<sequence length="246" mass="27580">MKNTLFSLLLVMIATLTSFNAVSETALNKTQQQQLNAITTLLQQNPDIIPGLHQSLTQYVAQQQGFKGILTANHDYLYSNPKHTQFGATEPKLTIVNFTDYNCPFCKRLDPVLHDMAKTYPDIKVVNIYVPLKEMDAPLSDMNSAAFALNVWQQARDKYFEVHQLLLTKPSAHDQRSFARIADKTGTRDQLKQHDATVEMVERNVSLFQQLGLRGTPAMIIGDGVLPGYLPAEKLAPLIESALDKH</sequence>
<proteinExistence type="predicted"/>
<dbReference type="Proteomes" id="UP000182692">
    <property type="component" value="Unassembled WGS sequence"/>
</dbReference>
<dbReference type="AlphaFoldDB" id="A0A1I5TTG7"/>
<name>A0A1I5TTG7_9GAMM</name>
<dbReference type="SUPFAM" id="SSF52833">
    <property type="entry name" value="Thioredoxin-like"/>
    <property type="match status" value="1"/>
</dbReference>
<dbReference type="EMBL" id="FOWR01000027">
    <property type="protein sequence ID" value="SFP86339.1"/>
    <property type="molecule type" value="Genomic_DNA"/>
</dbReference>
<evidence type="ECO:0000256" key="1">
    <source>
        <dbReference type="SAM" id="SignalP"/>
    </source>
</evidence>
<dbReference type="GO" id="GO:0016853">
    <property type="term" value="F:isomerase activity"/>
    <property type="evidence" value="ECO:0007669"/>
    <property type="project" value="UniProtKB-KW"/>
</dbReference>
<dbReference type="Gene3D" id="3.40.30.10">
    <property type="entry name" value="Glutaredoxin"/>
    <property type="match status" value="1"/>
</dbReference>
<gene>
    <name evidence="3" type="ORF">SAMN03084138_03331</name>
</gene>
<evidence type="ECO:0000259" key="2">
    <source>
        <dbReference type="PROSITE" id="PS51352"/>
    </source>
</evidence>
<dbReference type="CDD" id="cd03023">
    <property type="entry name" value="DsbA_Com1_like"/>
    <property type="match status" value="1"/>
</dbReference>
<dbReference type="InterPro" id="IPR001853">
    <property type="entry name" value="DSBA-like_thioredoxin_dom"/>
</dbReference>
<dbReference type="Pfam" id="PF01323">
    <property type="entry name" value="DSBA"/>
    <property type="match status" value="1"/>
</dbReference>
<feature type="domain" description="Thioredoxin" evidence="2">
    <location>
        <begin position="26"/>
        <end position="244"/>
    </location>
</feature>
<organism evidence="3 4">
    <name type="scientific">Enterovibrio norvegicus DSM 15893</name>
    <dbReference type="NCBI Taxonomy" id="1121869"/>
    <lineage>
        <taxon>Bacteria</taxon>
        <taxon>Pseudomonadati</taxon>
        <taxon>Pseudomonadota</taxon>
        <taxon>Gammaproteobacteria</taxon>
        <taxon>Vibrionales</taxon>
        <taxon>Vibrionaceae</taxon>
        <taxon>Enterovibrio</taxon>
    </lineage>
</organism>
<dbReference type="STRING" id="1121869.SAMN03084138_03331"/>
<dbReference type="PANTHER" id="PTHR35272:SF3">
    <property type="entry name" value="THIOL:DISULFIDE INTERCHANGE PROTEIN DSBC"/>
    <property type="match status" value="1"/>
</dbReference>
<keyword evidence="1" id="KW-0732">Signal</keyword>
<dbReference type="InterPro" id="IPR051470">
    <property type="entry name" value="Thiol:disulfide_interchange"/>
</dbReference>
<dbReference type="PANTHER" id="PTHR35272">
    <property type="entry name" value="THIOL:DISULFIDE INTERCHANGE PROTEIN DSBC-RELATED"/>
    <property type="match status" value="1"/>
</dbReference>
<evidence type="ECO:0000313" key="3">
    <source>
        <dbReference type="EMBL" id="SFP86339.1"/>
    </source>
</evidence>
<keyword evidence="3" id="KW-0413">Isomerase</keyword>
<dbReference type="RefSeq" id="WP_074927812.1">
    <property type="nucleotide sequence ID" value="NZ_FOWR01000027.1"/>
</dbReference>
<evidence type="ECO:0000313" key="4">
    <source>
        <dbReference type="Proteomes" id="UP000182692"/>
    </source>
</evidence>
<dbReference type="PROSITE" id="PS51352">
    <property type="entry name" value="THIOREDOXIN_2"/>
    <property type="match status" value="1"/>
</dbReference>
<reference evidence="3 4" key="1">
    <citation type="submission" date="2016-10" db="EMBL/GenBank/DDBJ databases">
        <authorList>
            <person name="de Groot N.N."/>
        </authorList>
    </citation>
    <scope>NUCLEOTIDE SEQUENCE [LARGE SCALE GENOMIC DNA]</scope>
    <source>
        <strain evidence="3 4">DSM 15893</strain>
    </source>
</reference>
<feature type="chain" id="PRO_5010224298" evidence="1">
    <location>
        <begin position="24"/>
        <end position="246"/>
    </location>
</feature>
<dbReference type="InterPro" id="IPR036249">
    <property type="entry name" value="Thioredoxin-like_sf"/>
</dbReference>
<feature type="signal peptide" evidence="1">
    <location>
        <begin position="1"/>
        <end position="23"/>
    </location>
</feature>
<protein>
    <submittedName>
        <fullName evidence="3">Protein-disulfide isomerase</fullName>
    </submittedName>
</protein>
<dbReference type="OrthoDB" id="9780340at2"/>
<dbReference type="GO" id="GO:0016491">
    <property type="term" value="F:oxidoreductase activity"/>
    <property type="evidence" value="ECO:0007669"/>
    <property type="project" value="InterPro"/>
</dbReference>
<dbReference type="InterPro" id="IPR013766">
    <property type="entry name" value="Thioredoxin_domain"/>
</dbReference>
<accession>A0A1I5TTG7</accession>
<dbReference type="GeneID" id="35874428"/>